<dbReference type="AlphaFoldDB" id="A0A1F7RMX3"/>
<dbReference type="Proteomes" id="UP000178797">
    <property type="component" value="Unassembled WGS sequence"/>
</dbReference>
<evidence type="ECO:0000259" key="3">
    <source>
        <dbReference type="PROSITE" id="PS51464"/>
    </source>
</evidence>
<keyword evidence="2 4" id="KW-0413">Isomerase</keyword>
<dbReference type="GO" id="GO:0005975">
    <property type="term" value="P:carbohydrate metabolic process"/>
    <property type="evidence" value="ECO:0007669"/>
    <property type="project" value="InterPro"/>
</dbReference>
<comment type="similarity">
    <text evidence="1">Belongs to the PGI/PMI family.</text>
</comment>
<dbReference type="Pfam" id="PF10432">
    <property type="entry name" value="bact-PGI_C"/>
    <property type="match status" value="1"/>
</dbReference>
<dbReference type="GO" id="GO:0004347">
    <property type="term" value="F:glucose-6-phosphate isomerase activity"/>
    <property type="evidence" value="ECO:0007669"/>
    <property type="project" value="InterPro"/>
</dbReference>
<dbReference type="InterPro" id="IPR001347">
    <property type="entry name" value="SIS_dom"/>
</dbReference>
<dbReference type="NCBIfam" id="NF006426">
    <property type="entry name" value="PRK08674.1-6"/>
    <property type="match status" value="1"/>
</dbReference>
<dbReference type="NCBIfam" id="NF006423">
    <property type="entry name" value="PRK08674.1-2"/>
    <property type="match status" value="1"/>
</dbReference>
<gene>
    <name evidence="4" type="ORF">A2W05_05595</name>
</gene>
<feature type="domain" description="SIS" evidence="3">
    <location>
        <begin position="35"/>
        <end position="188"/>
    </location>
</feature>
<dbReference type="InterPro" id="IPR019490">
    <property type="entry name" value="Glu6P/Mann6P_isomerase_C"/>
</dbReference>
<dbReference type="EMBL" id="MGDE01000248">
    <property type="protein sequence ID" value="OGL42922.1"/>
    <property type="molecule type" value="Genomic_DNA"/>
</dbReference>
<organism evidence="4 5">
    <name type="scientific">Candidatus Schekmanbacteria bacterium RBG_16_38_10</name>
    <dbReference type="NCBI Taxonomy" id="1817879"/>
    <lineage>
        <taxon>Bacteria</taxon>
        <taxon>Candidatus Schekmaniibacteriota</taxon>
    </lineage>
</organism>
<evidence type="ECO:0000256" key="2">
    <source>
        <dbReference type="ARBA" id="ARBA00023235"/>
    </source>
</evidence>
<dbReference type="PROSITE" id="PS51464">
    <property type="entry name" value="SIS"/>
    <property type="match status" value="1"/>
</dbReference>
<protein>
    <submittedName>
        <fullName evidence="4">Bifunctional phosphoglucose/phosphomannose isomerase</fullName>
    </submittedName>
</protein>
<dbReference type="GO" id="GO:1901135">
    <property type="term" value="P:carbohydrate derivative metabolic process"/>
    <property type="evidence" value="ECO:0007669"/>
    <property type="project" value="InterPro"/>
</dbReference>
<comment type="caution">
    <text evidence="4">The sequence shown here is derived from an EMBL/GenBank/DDBJ whole genome shotgun (WGS) entry which is preliminary data.</text>
</comment>
<evidence type="ECO:0000256" key="1">
    <source>
        <dbReference type="ARBA" id="ARBA00010523"/>
    </source>
</evidence>
<dbReference type="NCBIfam" id="TIGR02128">
    <property type="entry name" value="G6PI_arch"/>
    <property type="match status" value="1"/>
</dbReference>
<evidence type="ECO:0000313" key="5">
    <source>
        <dbReference type="Proteomes" id="UP000178797"/>
    </source>
</evidence>
<dbReference type="Gene3D" id="3.40.50.10490">
    <property type="entry name" value="Glucose-6-phosphate isomerase like protein, domain 1"/>
    <property type="match status" value="2"/>
</dbReference>
<dbReference type="CDD" id="cd05637">
    <property type="entry name" value="SIS_PGI_PMI_2"/>
    <property type="match status" value="1"/>
</dbReference>
<accession>A0A1F7RMX3</accession>
<dbReference type="GO" id="GO:0004476">
    <property type="term" value="F:mannose-6-phosphate isomerase activity"/>
    <property type="evidence" value="ECO:0007669"/>
    <property type="project" value="InterPro"/>
</dbReference>
<dbReference type="Pfam" id="PF01380">
    <property type="entry name" value="SIS"/>
    <property type="match status" value="1"/>
</dbReference>
<dbReference type="GO" id="GO:0097367">
    <property type="term" value="F:carbohydrate derivative binding"/>
    <property type="evidence" value="ECO:0007669"/>
    <property type="project" value="InterPro"/>
</dbReference>
<name>A0A1F7RMX3_9BACT</name>
<dbReference type="CDD" id="cd05017">
    <property type="entry name" value="SIS_PGI_PMI_1"/>
    <property type="match status" value="1"/>
</dbReference>
<proteinExistence type="inferred from homology"/>
<reference evidence="4 5" key="1">
    <citation type="journal article" date="2016" name="Nat. Commun.">
        <title>Thousands of microbial genomes shed light on interconnected biogeochemical processes in an aquifer system.</title>
        <authorList>
            <person name="Anantharaman K."/>
            <person name="Brown C.T."/>
            <person name="Hug L.A."/>
            <person name="Sharon I."/>
            <person name="Castelle C.J."/>
            <person name="Probst A.J."/>
            <person name="Thomas B.C."/>
            <person name="Singh A."/>
            <person name="Wilkins M.J."/>
            <person name="Karaoz U."/>
            <person name="Brodie E.L."/>
            <person name="Williams K.H."/>
            <person name="Hubbard S.S."/>
            <person name="Banfield J.F."/>
        </authorList>
    </citation>
    <scope>NUCLEOTIDE SEQUENCE [LARGE SCALE GENOMIC DNA]</scope>
</reference>
<dbReference type="InterPro" id="IPR035484">
    <property type="entry name" value="SIS_PGI/PMI_1"/>
</dbReference>
<dbReference type="SUPFAM" id="SSF53697">
    <property type="entry name" value="SIS domain"/>
    <property type="match status" value="1"/>
</dbReference>
<sequence length="352" mass="39392">MKPESLDDKKLIKSIDKSSMYRELDNFPTTLSERVALSLPKGYSSVKNIMIGGMGGSGICGDVVKSLFLEKADVPVEVVKDYTLPKHISKDSLVIAISYSGNTEETLSLYDEARRRKSKIIAISNGGELEEKARKNKCPFMKVKDSLMPRTALGHLLNPLLNITLKLFPKTLSYKDILEAEKILIKHQKKYSLASSVSENRAKKIAKRIEGKNIMIFGSEPITKPAAFRLKTQINENSKLSVFYNCFPELGHNEIIGLAEDPGSKKNTVVLCLRSSMENPELKKCIDVALKIIKPRVGEIIELYGEGKSKLAQILSLAFLGDWISYYLAILRKVDPTPVPSIARFKKMKKER</sequence>
<dbReference type="InterPro" id="IPR046348">
    <property type="entry name" value="SIS_dom_sf"/>
</dbReference>
<evidence type="ECO:0000313" key="4">
    <source>
        <dbReference type="EMBL" id="OGL42922.1"/>
    </source>
</evidence>